<evidence type="ECO:0000256" key="1">
    <source>
        <dbReference type="SAM" id="MobiDB-lite"/>
    </source>
</evidence>
<dbReference type="Proteomes" id="UP000323439">
    <property type="component" value="Unassembled WGS sequence"/>
</dbReference>
<accession>A0A1G5VHK8</accession>
<dbReference type="RefSeq" id="WP_149731246.1">
    <property type="nucleotide sequence ID" value="NZ_FMXB01000004.1"/>
</dbReference>
<feature type="region of interest" description="Disordered" evidence="1">
    <location>
        <begin position="20"/>
        <end position="56"/>
    </location>
</feature>
<sequence length="83" mass="9156">MVAVCKNLDPLKKIVSSVKFTDNSTANETASNTPSSSTKALNTTRTGSNDKHAGVSGEDWAFHESQMQYREENPYPAEDESRF</sequence>
<protein>
    <submittedName>
        <fullName evidence="2">Uncharacterized protein</fullName>
    </submittedName>
</protein>
<gene>
    <name evidence="2" type="ORF">SAMN02910315_00614</name>
</gene>
<organism evidence="2 3">
    <name type="scientific">Methanobrevibacter millerae</name>
    <dbReference type="NCBI Taxonomy" id="230361"/>
    <lineage>
        <taxon>Archaea</taxon>
        <taxon>Methanobacteriati</taxon>
        <taxon>Methanobacteriota</taxon>
        <taxon>Methanomada group</taxon>
        <taxon>Methanobacteria</taxon>
        <taxon>Methanobacteriales</taxon>
        <taxon>Methanobacteriaceae</taxon>
        <taxon>Methanobrevibacter</taxon>
    </lineage>
</organism>
<keyword evidence="3" id="KW-1185">Reference proteome</keyword>
<feature type="compositionally biased region" description="Polar residues" evidence="1">
    <location>
        <begin position="20"/>
        <end position="47"/>
    </location>
</feature>
<dbReference type="OrthoDB" id="387367at2157"/>
<evidence type="ECO:0000313" key="2">
    <source>
        <dbReference type="EMBL" id="SDA45309.1"/>
    </source>
</evidence>
<evidence type="ECO:0000313" key="3">
    <source>
        <dbReference type="Proteomes" id="UP000323439"/>
    </source>
</evidence>
<reference evidence="2 3" key="1">
    <citation type="submission" date="2016-10" db="EMBL/GenBank/DDBJ databases">
        <authorList>
            <person name="Varghese N."/>
            <person name="Submissions S."/>
        </authorList>
    </citation>
    <scope>NUCLEOTIDE SEQUENCE [LARGE SCALE GENOMIC DNA]</scope>
    <source>
        <strain evidence="2 3">DSM 16643</strain>
    </source>
</reference>
<name>A0A1G5VHK8_9EURY</name>
<dbReference type="EMBL" id="FMXB01000004">
    <property type="protein sequence ID" value="SDA45309.1"/>
    <property type="molecule type" value="Genomic_DNA"/>
</dbReference>
<dbReference type="AlphaFoldDB" id="A0A1G5VHK8"/>
<proteinExistence type="predicted"/>